<evidence type="ECO:0000259" key="6">
    <source>
        <dbReference type="Pfam" id="PF00931"/>
    </source>
</evidence>
<keyword evidence="2" id="KW-0433">Leucine-rich repeat</keyword>
<dbReference type="InterPro" id="IPR002182">
    <property type="entry name" value="NB-ARC"/>
</dbReference>
<evidence type="ECO:0000256" key="2">
    <source>
        <dbReference type="ARBA" id="ARBA00022614"/>
    </source>
</evidence>
<dbReference type="InterPro" id="IPR038005">
    <property type="entry name" value="RX-like_CC"/>
</dbReference>
<dbReference type="InterPro" id="IPR027417">
    <property type="entry name" value="P-loop_NTPase"/>
</dbReference>
<dbReference type="Pfam" id="PF18052">
    <property type="entry name" value="Rx_N"/>
    <property type="match status" value="1"/>
</dbReference>
<dbReference type="Proteomes" id="UP001054889">
    <property type="component" value="Unassembled WGS sequence"/>
</dbReference>
<evidence type="ECO:0000256" key="4">
    <source>
        <dbReference type="ARBA" id="ARBA00022741"/>
    </source>
</evidence>
<dbReference type="InterPro" id="IPR041118">
    <property type="entry name" value="Rx_N"/>
</dbReference>
<sequence>MEVVMGALPNLLPKLGKLLVGEYNLQKDVKNGITFLKSELESMQVALEKISKTPADQLDDQDKIWGRQVREMSYDIEDSIDTFMVQGKGSELSDSQRGFKKFIDRSLDFLTRTRIRRKISKDVRDMKIRVEEVAKRHDRYKMGGVDAKPSMVTIDPRLWGQYKKAEELVGINETRDEIIKNLTKGDGMAKHRGKIVSIVGFGGLGKTTLANAIYQEISATFECRAFVSVSQTPNMRNLFKDMLKDLAGINTEMTGEGRLINELRQFLQDKRYEIKDHITY</sequence>
<organism evidence="8 9">
    <name type="scientific">Eleusine coracana subsp. coracana</name>
    <dbReference type="NCBI Taxonomy" id="191504"/>
    <lineage>
        <taxon>Eukaryota</taxon>
        <taxon>Viridiplantae</taxon>
        <taxon>Streptophyta</taxon>
        <taxon>Embryophyta</taxon>
        <taxon>Tracheophyta</taxon>
        <taxon>Spermatophyta</taxon>
        <taxon>Magnoliopsida</taxon>
        <taxon>Liliopsida</taxon>
        <taxon>Poales</taxon>
        <taxon>Poaceae</taxon>
        <taxon>PACMAD clade</taxon>
        <taxon>Chloridoideae</taxon>
        <taxon>Cynodonteae</taxon>
        <taxon>Eleusininae</taxon>
        <taxon>Eleusine</taxon>
    </lineage>
</organism>
<evidence type="ECO:0000256" key="5">
    <source>
        <dbReference type="ARBA" id="ARBA00022821"/>
    </source>
</evidence>
<accession>A0AAV5DVE7</accession>
<dbReference type="GO" id="GO:0043531">
    <property type="term" value="F:ADP binding"/>
    <property type="evidence" value="ECO:0007669"/>
    <property type="project" value="InterPro"/>
</dbReference>
<feature type="domain" description="NB-ARC" evidence="6">
    <location>
        <begin position="174"/>
        <end position="272"/>
    </location>
</feature>
<dbReference type="Gene3D" id="1.20.5.4130">
    <property type="match status" value="1"/>
</dbReference>
<comment type="caution">
    <text evidence="8">The sequence shown here is derived from an EMBL/GenBank/DDBJ whole genome shotgun (WGS) entry which is preliminary data.</text>
</comment>
<reference evidence="8" key="2">
    <citation type="submission" date="2021-12" db="EMBL/GenBank/DDBJ databases">
        <title>Resequencing data analysis of finger millet.</title>
        <authorList>
            <person name="Hatakeyama M."/>
            <person name="Aluri S."/>
            <person name="Balachadran M.T."/>
            <person name="Sivarajan S.R."/>
            <person name="Poveda L."/>
            <person name="Shimizu-Inatsugi R."/>
            <person name="Schlapbach R."/>
            <person name="Sreeman S.M."/>
            <person name="Shimizu K.K."/>
        </authorList>
    </citation>
    <scope>NUCLEOTIDE SEQUENCE</scope>
</reference>
<reference evidence="8" key="1">
    <citation type="journal article" date="2018" name="DNA Res.">
        <title>Multiple hybrid de novo genome assembly of finger millet, an orphan allotetraploid crop.</title>
        <authorList>
            <person name="Hatakeyama M."/>
            <person name="Aluri S."/>
            <person name="Balachadran M.T."/>
            <person name="Sivarajan S.R."/>
            <person name="Patrignani A."/>
            <person name="Gruter S."/>
            <person name="Poveda L."/>
            <person name="Shimizu-Inatsugi R."/>
            <person name="Baeten J."/>
            <person name="Francoijs K.J."/>
            <person name="Nataraja K.N."/>
            <person name="Reddy Y.A.N."/>
            <person name="Phadnis S."/>
            <person name="Ravikumar R.L."/>
            <person name="Schlapbach R."/>
            <person name="Sreeman S.M."/>
            <person name="Shimizu K.K."/>
        </authorList>
    </citation>
    <scope>NUCLEOTIDE SEQUENCE</scope>
</reference>
<protein>
    <recommendedName>
        <fullName evidence="10">Disease resistance protein</fullName>
    </recommendedName>
</protein>
<keyword evidence="3" id="KW-0677">Repeat</keyword>
<keyword evidence="4" id="KW-0547">Nucleotide-binding</keyword>
<evidence type="ECO:0000313" key="9">
    <source>
        <dbReference type="Proteomes" id="UP001054889"/>
    </source>
</evidence>
<dbReference type="Pfam" id="PF00931">
    <property type="entry name" value="NB-ARC"/>
    <property type="match status" value="1"/>
</dbReference>
<evidence type="ECO:0000256" key="3">
    <source>
        <dbReference type="ARBA" id="ARBA00022737"/>
    </source>
</evidence>
<dbReference type="SUPFAM" id="SSF52540">
    <property type="entry name" value="P-loop containing nucleoside triphosphate hydrolases"/>
    <property type="match status" value="1"/>
</dbReference>
<comment type="similarity">
    <text evidence="1">Belongs to the disease resistance NB-LRR family.</text>
</comment>
<feature type="domain" description="Disease resistance N-terminal" evidence="7">
    <location>
        <begin position="8"/>
        <end position="96"/>
    </location>
</feature>
<dbReference type="PANTHER" id="PTHR19338:SF53">
    <property type="entry name" value="RX N-TERMINAL DOMAIN-CONTAINING PROTEIN"/>
    <property type="match status" value="1"/>
</dbReference>
<gene>
    <name evidence="8" type="primary">gb00656</name>
    <name evidence="8" type="ORF">PR202_gb00656</name>
</gene>
<keyword evidence="9" id="KW-1185">Reference proteome</keyword>
<proteinExistence type="inferred from homology"/>
<dbReference type="Gene3D" id="3.40.50.300">
    <property type="entry name" value="P-loop containing nucleotide triphosphate hydrolases"/>
    <property type="match status" value="1"/>
</dbReference>
<evidence type="ECO:0000256" key="1">
    <source>
        <dbReference type="ARBA" id="ARBA00008894"/>
    </source>
</evidence>
<dbReference type="CDD" id="cd14798">
    <property type="entry name" value="RX-CC_like"/>
    <property type="match status" value="1"/>
</dbReference>
<dbReference type="GO" id="GO:0006952">
    <property type="term" value="P:defense response"/>
    <property type="evidence" value="ECO:0007669"/>
    <property type="project" value="UniProtKB-KW"/>
</dbReference>
<evidence type="ECO:0000259" key="7">
    <source>
        <dbReference type="Pfam" id="PF18052"/>
    </source>
</evidence>
<keyword evidence="5" id="KW-0611">Plant defense</keyword>
<dbReference type="EMBL" id="BQKI01000071">
    <property type="protein sequence ID" value="GJN13900.1"/>
    <property type="molecule type" value="Genomic_DNA"/>
</dbReference>
<dbReference type="PANTHER" id="PTHR19338">
    <property type="entry name" value="TRANSLOCASE OF INNER MITOCHONDRIAL MEMBRANE 13 HOMOLOG"/>
    <property type="match status" value="1"/>
</dbReference>
<name>A0AAV5DVE7_ELECO</name>
<evidence type="ECO:0000313" key="8">
    <source>
        <dbReference type="EMBL" id="GJN13900.1"/>
    </source>
</evidence>
<dbReference type="AlphaFoldDB" id="A0AAV5DVE7"/>
<evidence type="ECO:0008006" key="10">
    <source>
        <dbReference type="Google" id="ProtNLM"/>
    </source>
</evidence>